<dbReference type="GO" id="GO:0071897">
    <property type="term" value="P:DNA biosynthetic process"/>
    <property type="evidence" value="ECO:0007669"/>
    <property type="project" value="UniProtKB-ARBA"/>
</dbReference>
<evidence type="ECO:0000313" key="1">
    <source>
        <dbReference type="EMBL" id="GBP06100.1"/>
    </source>
</evidence>
<accession>A0A4C1SXV7</accession>
<evidence type="ECO:0000313" key="2">
    <source>
        <dbReference type="Proteomes" id="UP000299102"/>
    </source>
</evidence>
<sequence length="58" mass="6849">MERALKSLHWKTCLVYLDDIIVMEKSFDNHPKNLSEDLQQISSAELKPSLKKCELFQR</sequence>
<dbReference type="OrthoDB" id="425619at2759"/>
<dbReference type="InterPro" id="IPR043128">
    <property type="entry name" value="Rev_trsase/Diguanyl_cyclase"/>
</dbReference>
<organism evidence="1 2">
    <name type="scientific">Eumeta variegata</name>
    <name type="common">Bagworm moth</name>
    <name type="synonym">Eumeta japonica</name>
    <dbReference type="NCBI Taxonomy" id="151549"/>
    <lineage>
        <taxon>Eukaryota</taxon>
        <taxon>Metazoa</taxon>
        <taxon>Ecdysozoa</taxon>
        <taxon>Arthropoda</taxon>
        <taxon>Hexapoda</taxon>
        <taxon>Insecta</taxon>
        <taxon>Pterygota</taxon>
        <taxon>Neoptera</taxon>
        <taxon>Endopterygota</taxon>
        <taxon>Lepidoptera</taxon>
        <taxon>Glossata</taxon>
        <taxon>Ditrysia</taxon>
        <taxon>Tineoidea</taxon>
        <taxon>Psychidae</taxon>
        <taxon>Oiketicinae</taxon>
        <taxon>Eumeta</taxon>
    </lineage>
</organism>
<name>A0A4C1SXV7_EUMVA</name>
<feature type="non-terminal residue" evidence="1">
    <location>
        <position position="58"/>
    </location>
</feature>
<dbReference type="Proteomes" id="UP000299102">
    <property type="component" value="Unassembled WGS sequence"/>
</dbReference>
<dbReference type="EMBL" id="BGZK01003991">
    <property type="protein sequence ID" value="GBP06100.1"/>
    <property type="molecule type" value="Genomic_DNA"/>
</dbReference>
<dbReference type="InterPro" id="IPR043502">
    <property type="entry name" value="DNA/RNA_pol_sf"/>
</dbReference>
<proteinExistence type="predicted"/>
<dbReference type="SUPFAM" id="SSF56672">
    <property type="entry name" value="DNA/RNA polymerases"/>
    <property type="match status" value="1"/>
</dbReference>
<protein>
    <submittedName>
        <fullName evidence="1">Retrovirus-related Pol polyprotein from transposon 17.6</fullName>
    </submittedName>
</protein>
<comment type="caution">
    <text evidence="1">The sequence shown here is derived from an EMBL/GenBank/DDBJ whole genome shotgun (WGS) entry which is preliminary data.</text>
</comment>
<dbReference type="AlphaFoldDB" id="A0A4C1SXV7"/>
<reference evidence="1 2" key="1">
    <citation type="journal article" date="2019" name="Commun. Biol.">
        <title>The bagworm genome reveals a unique fibroin gene that provides high tensile strength.</title>
        <authorList>
            <person name="Kono N."/>
            <person name="Nakamura H."/>
            <person name="Ohtoshi R."/>
            <person name="Tomita M."/>
            <person name="Numata K."/>
            <person name="Arakawa K."/>
        </authorList>
    </citation>
    <scope>NUCLEOTIDE SEQUENCE [LARGE SCALE GENOMIC DNA]</scope>
</reference>
<gene>
    <name evidence="1" type="primary">pol</name>
    <name evidence="1" type="ORF">EVAR_73247_1</name>
</gene>
<dbReference type="Gene3D" id="3.30.70.270">
    <property type="match status" value="1"/>
</dbReference>
<keyword evidence="2" id="KW-1185">Reference proteome</keyword>